<evidence type="ECO:0000313" key="7">
    <source>
        <dbReference type="Proteomes" id="UP001500547"/>
    </source>
</evidence>
<proteinExistence type="inferred from homology"/>
<dbReference type="PANTHER" id="PTHR32089">
    <property type="entry name" value="METHYL-ACCEPTING CHEMOTAXIS PROTEIN MCPB"/>
    <property type="match status" value="1"/>
</dbReference>
<gene>
    <name evidence="6" type="ORF">GCM10025770_02450</name>
</gene>
<dbReference type="PANTHER" id="PTHR32089:SF112">
    <property type="entry name" value="LYSOZYME-LIKE PROTEIN-RELATED"/>
    <property type="match status" value="1"/>
</dbReference>
<dbReference type="InterPro" id="IPR003660">
    <property type="entry name" value="HAMP_dom"/>
</dbReference>
<comment type="caution">
    <text evidence="6">The sequence shown here is derived from an EMBL/GenBank/DDBJ whole genome shotgun (WGS) entry which is preliminary data.</text>
</comment>
<dbReference type="Pfam" id="PF00015">
    <property type="entry name" value="MCPsignal"/>
    <property type="match status" value="1"/>
</dbReference>
<reference evidence="7" key="1">
    <citation type="journal article" date="2019" name="Int. J. Syst. Evol. Microbiol.">
        <title>The Global Catalogue of Microorganisms (GCM) 10K type strain sequencing project: providing services to taxonomists for standard genome sequencing and annotation.</title>
        <authorList>
            <consortium name="The Broad Institute Genomics Platform"/>
            <consortium name="The Broad Institute Genome Sequencing Center for Infectious Disease"/>
            <person name="Wu L."/>
            <person name="Ma J."/>
        </authorList>
    </citation>
    <scope>NUCLEOTIDE SEQUENCE [LARGE SCALE GENOMIC DNA]</scope>
    <source>
        <strain evidence="7">JCM 18715</strain>
    </source>
</reference>
<feature type="domain" description="Methyl-accepting transducer" evidence="4">
    <location>
        <begin position="109"/>
        <end position="345"/>
    </location>
</feature>
<keyword evidence="7" id="KW-1185">Reference proteome</keyword>
<organism evidence="6 7">
    <name type="scientific">Viridibacterium curvum</name>
    <dbReference type="NCBI Taxonomy" id="1101404"/>
    <lineage>
        <taxon>Bacteria</taxon>
        <taxon>Pseudomonadati</taxon>
        <taxon>Pseudomonadota</taxon>
        <taxon>Betaproteobacteria</taxon>
        <taxon>Rhodocyclales</taxon>
        <taxon>Rhodocyclaceae</taxon>
        <taxon>Viridibacterium</taxon>
    </lineage>
</organism>
<dbReference type="SUPFAM" id="SSF58104">
    <property type="entry name" value="Methyl-accepting chemotaxis protein (MCP) signaling domain"/>
    <property type="match status" value="1"/>
</dbReference>
<dbReference type="PROSITE" id="PS50111">
    <property type="entry name" value="CHEMOTAXIS_TRANSDUC_2"/>
    <property type="match status" value="1"/>
</dbReference>
<evidence type="ECO:0000313" key="6">
    <source>
        <dbReference type="EMBL" id="GAA5158241.1"/>
    </source>
</evidence>
<name>A0ABP9Q877_9RHOO</name>
<evidence type="ECO:0000256" key="2">
    <source>
        <dbReference type="ARBA" id="ARBA00029447"/>
    </source>
</evidence>
<protein>
    <submittedName>
        <fullName evidence="6">Methyl-accepting chemotaxis protein</fullName>
    </submittedName>
</protein>
<feature type="domain" description="HAMP" evidence="5">
    <location>
        <begin position="70"/>
        <end position="104"/>
    </location>
</feature>
<evidence type="ECO:0000259" key="4">
    <source>
        <dbReference type="PROSITE" id="PS50111"/>
    </source>
</evidence>
<keyword evidence="1 3" id="KW-0807">Transducer</keyword>
<dbReference type="Proteomes" id="UP001500547">
    <property type="component" value="Unassembled WGS sequence"/>
</dbReference>
<sequence>MGGTGLSLLLGCVAALWCAASLTLIGMGWPGLFAAGSGVAAAVYFALRWAGQRAAAGPTNALGLLQAVHRDGDLSRRAPEGQDAAGRLGAALNTLLGSMQSAFGKSVADANQLDERAKAVLEGADAIMASSTKQRDQAVQTAESIHRMGAEVQHMQEQVRTAAGIARNAAALSSEGREAVRQSVSQMEGLARQAEASAAMMTGLDAHVKRVIASVDEIHAIADQTNMLALNAAIEAARAGEQGRGFAVVADEVRGLAERTTRVTSDIGGVIQIIRQESRTVMEAISGSMEEAAQGARLVHEIAGRLERIEAGARETQDCVGSVVTALDERGREAEQLNTLIDETIAGAATNQDLAGQAQQRASQLRLQAANMLEVANVFKLGAQGEDATRIHAAMPEIVVAAARAVSAALDQAVVSGRIRLEDLFDENYIPIPGTQPQKYKTRFDSLTDEILPAIQEPVLERHAQCVYAGAVDRRGYFPTHNRRYTKPLTGDPAVDIVHNRTKRIFGDPVGRRCGAHEQPYLVQTYRRDTGEVLHDISAPVYVQGRHWGGFRIGFRA</sequence>
<dbReference type="SMART" id="SM00283">
    <property type="entry name" value="MA"/>
    <property type="match status" value="1"/>
</dbReference>
<dbReference type="PROSITE" id="PS50885">
    <property type="entry name" value="HAMP"/>
    <property type="match status" value="1"/>
</dbReference>
<comment type="similarity">
    <text evidence="2">Belongs to the methyl-accepting chemotaxis (MCP) protein family.</text>
</comment>
<dbReference type="InterPro" id="IPR004089">
    <property type="entry name" value="MCPsignal_dom"/>
</dbReference>
<accession>A0ABP9Q877</accession>
<evidence type="ECO:0000256" key="3">
    <source>
        <dbReference type="PROSITE-ProRule" id="PRU00284"/>
    </source>
</evidence>
<evidence type="ECO:0000256" key="1">
    <source>
        <dbReference type="ARBA" id="ARBA00023224"/>
    </source>
</evidence>
<dbReference type="EMBL" id="BAABLD010000002">
    <property type="protein sequence ID" value="GAA5158241.1"/>
    <property type="molecule type" value="Genomic_DNA"/>
</dbReference>
<evidence type="ECO:0000259" key="5">
    <source>
        <dbReference type="PROSITE" id="PS50885"/>
    </source>
</evidence>
<dbReference type="Gene3D" id="1.10.287.950">
    <property type="entry name" value="Methyl-accepting chemotaxis protein"/>
    <property type="match status" value="1"/>
</dbReference>